<name>A0A1J4NRU2_9ACTN</name>
<sequence>MAQLQETPSGVGPPLDGPARSEPAQETHPAPATWRTSALAGMASYLDAGSIVALGAGLTLFQARLHLSSGAVGALTALGPNAVGCAIGAFIGGRLGDRLGRKRIYKYDLLLYAAGMLAMALSVNTVMLFAGTIAVGVAVGADVPTSLALVGENAPPRARGRLLGLTQVAWNLGPVVVLLLSFAFAPLGLLGVRLVFLHLFAVAMVVWGLRRRVAESARWQSARSPDRPAPDARPRSLFSGAHLAALTWTTTIYLFWNLAAGTSGTFTPYMVETLHAGSRAAGLALSSAGFLIGLVGTVVLFMRFADRSHRTRRRMWAVGGVLQVGAYLLYLVLPFSVPVICANIALFGVGSALAGEGFYKVFSQELFPTLLRSTAQGFTFGMARSVLGVWSLALVPLLAHTGIRPLSALLAFFLFVSAVVGWFFMPDTAGKSLEHIERERGGQPA</sequence>
<keyword evidence="3 6" id="KW-1133">Transmembrane helix</keyword>
<dbReference type="CDD" id="cd17316">
    <property type="entry name" value="MFS_SV2_like"/>
    <property type="match status" value="1"/>
</dbReference>
<feature type="domain" description="Major facilitator superfamily (MFS) profile" evidence="7">
    <location>
        <begin position="33"/>
        <end position="429"/>
    </location>
</feature>
<dbReference type="Gene3D" id="1.20.1250.20">
    <property type="entry name" value="MFS general substrate transporter like domains"/>
    <property type="match status" value="2"/>
</dbReference>
<feature type="transmembrane region" description="Helical" evidence="6">
    <location>
        <begin position="375"/>
        <end position="399"/>
    </location>
</feature>
<feature type="transmembrane region" description="Helical" evidence="6">
    <location>
        <begin position="162"/>
        <end position="184"/>
    </location>
</feature>
<dbReference type="EMBL" id="LAVA02000083">
    <property type="protein sequence ID" value="OIJ64300.1"/>
    <property type="molecule type" value="Genomic_DNA"/>
</dbReference>
<evidence type="ECO:0000256" key="3">
    <source>
        <dbReference type="ARBA" id="ARBA00022989"/>
    </source>
</evidence>
<organism evidence="8 9">
    <name type="scientific">Streptomyces mangrovisoli</name>
    <dbReference type="NCBI Taxonomy" id="1428628"/>
    <lineage>
        <taxon>Bacteria</taxon>
        <taxon>Bacillati</taxon>
        <taxon>Actinomycetota</taxon>
        <taxon>Actinomycetes</taxon>
        <taxon>Kitasatosporales</taxon>
        <taxon>Streptomycetaceae</taxon>
        <taxon>Streptomyces</taxon>
    </lineage>
</organism>
<keyword evidence="4 6" id="KW-0472">Membrane</keyword>
<dbReference type="SUPFAM" id="SSF103473">
    <property type="entry name" value="MFS general substrate transporter"/>
    <property type="match status" value="1"/>
</dbReference>
<evidence type="ECO:0000256" key="2">
    <source>
        <dbReference type="ARBA" id="ARBA00022692"/>
    </source>
</evidence>
<protein>
    <submittedName>
        <fullName evidence="8">MFS transporter</fullName>
    </submittedName>
</protein>
<evidence type="ECO:0000313" key="8">
    <source>
        <dbReference type="EMBL" id="OIJ64300.1"/>
    </source>
</evidence>
<dbReference type="STRING" id="1428628.WN71_029540"/>
<feature type="transmembrane region" description="Helical" evidence="6">
    <location>
        <begin position="190"/>
        <end position="209"/>
    </location>
</feature>
<comment type="caution">
    <text evidence="8">The sequence shown here is derived from an EMBL/GenBank/DDBJ whole genome shotgun (WGS) entry which is preliminary data.</text>
</comment>
<feature type="transmembrane region" description="Helical" evidence="6">
    <location>
        <begin position="104"/>
        <end position="123"/>
    </location>
</feature>
<feature type="transmembrane region" description="Helical" evidence="6">
    <location>
        <begin position="237"/>
        <end position="260"/>
    </location>
</feature>
<evidence type="ECO:0000256" key="1">
    <source>
        <dbReference type="ARBA" id="ARBA00004651"/>
    </source>
</evidence>
<feature type="transmembrane region" description="Helical" evidence="6">
    <location>
        <begin position="326"/>
        <end position="355"/>
    </location>
</feature>
<evidence type="ECO:0000256" key="4">
    <source>
        <dbReference type="ARBA" id="ARBA00023136"/>
    </source>
</evidence>
<dbReference type="PROSITE" id="PS50850">
    <property type="entry name" value="MFS"/>
    <property type="match status" value="1"/>
</dbReference>
<dbReference type="Proteomes" id="UP000034196">
    <property type="component" value="Unassembled WGS sequence"/>
</dbReference>
<comment type="subcellular location">
    <subcellularLocation>
        <location evidence="1">Cell membrane</location>
        <topology evidence="1">Multi-pass membrane protein</topology>
    </subcellularLocation>
</comment>
<keyword evidence="2 6" id="KW-0812">Transmembrane</keyword>
<evidence type="ECO:0000259" key="7">
    <source>
        <dbReference type="PROSITE" id="PS50850"/>
    </source>
</evidence>
<feature type="transmembrane region" description="Helical" evidence="6">
    <location>
        <begin position="406"/>
        <end position="425"/>
    </location>
</feature>
<dbReference type="PANTHER" id="PTHR23508">
    <property type="entry name" value="CARBOXYLIC ACID TRANSPORTER PROTEIN HOMOLOG"/>
    <property type="match status" value="1"/>
</dbReference>
<dbReference type="AlphaFoldDB" id="A0A1J4NRU2"/>
<evidence type="ECO:0000256" key="5">
    <source>
        <dbReference type="SAM" id="MobiDB-lite"/>
    </source>
</evidence>
<feature type="transmembrane region" description="Helical" evidence="6">
    <location>
        <begin position="71"/>
        <end position="92"/>
    </location>
</feature>
<dbReference type="GO" id="GO:0046943">
    <property type="term" value="F:carboxylic acid transmembrane transporter activity"/>
    <property type="evidence" value="ECO:0007669"/>
    <property type="project" value="TreeGrafter"/>
</dbReference>
<dbReference type="GO" id="GO:0005886">
    <property type="term" value="C:plasma membrane"/>
    <property type="evidence" value="ECO:0007669"/>
    <property type="project" value="UniProtKB-SubCell"/>
</dbReference>
<dbReference type="InterPro" id="IPR011701">
    <property type="entry name" value="MFS"/>
</dbReference>
<proteinExistence type="predicted"/>
<feature type="transmembrane region" description="Helical" evidence="6">
    <location>
        <begin position="129"/>
        <end position="150"/>
    </location>
</feature>
<reference evidence="8" key="1">
    <citation type="submission" date="2016-10" db="EMBL/GenBank/DDBJ databases">
        <title>Genome sequence of Streptomyces mangrovisoli MUSC 149.</title>
        <authorList>
            <person name="Lee L.-H."/>
            <person name="Ser H.-L."/>
        </authorList>
    </citation>
    <scope>NUCLEOTIDE SEQUENCE [LARGE SCALE GENOMIC DNA]</scope>
    <source>
        <strain evidence="8">MUSC 149</strain>
    </source>
</reference>
<evidence type="ECO:0000256" key="6">
    <source>
        <dbReference type="SAM" id="Phobius"/>
    </source>
</evidence>
<dbReference type="InterPro" id="IPR020846">
    <property type="entry name" value="MFS_dom"/>
</dbReference>
<feature type="region of interest" description="Disordered" evidence="5">
    <location>
        <begin position="1"/>
        <end position="32"/>
    </location>
</feature>
<dbReference type="PANTHER" id="PTHR23508:SF10">
    <property type="entry name" value="CARBOXYLIC ACID TRANSPORTER PROTEIN HOMOLOG"/>
    <property type="match status" value="1"/>
</dbReference>
<gene>
    <name evidence="8" type="ORF">WN71_029540</name>
</gene>
<dbReference type="InterPro" id="IPR036259">
    <property type="entry name" value="MFS_trans_sf"/>
</dbReference>
<feature type="transmembrane region" description="Helical" evidence="6">
    <location>
        <begin position="280"/>
        <end position="305"/>
    </location>
</feature>
<feature type="transmembrane region" description="Helical" evidence="6">
    <location>
        <begin position="45"/>
        <end position="65"/>
    </location>
</feature>
<evidence type="ECO:0000313" key="9">
    <source>
        <dbReference type="Proteomes" id="UP000034196"/>
    </source>
</evidence>
<accession>A0A1J4NRU2</accession>
<dbReference type="Pfam" id="PF07690">
    <property type="entry name" value="MFS_1"/>
    <property type="match status" value="1"/>
</dbReference>
<keyword evidence="9" id="KW-1185">Reference proteome</keyword>